<organism evidence="2 3">
    <name type="scientific">Cryptococcus neoformans Tu259-1</name>
    <dbReference type="NCBI Taxonomy" id="1230072"/>
    <lineage>
        <taxon>Eukaryota</taxon>
        <taxon>Fungi</taxon>
        <taxon>Dikarya</taxon>
        <taxon>Basidiomycota</taxon>
        <taxon>Agaricomycotina</taxon>
        <taxon>Tremellomycetes</taxon>
        <taxon>Tremellales</taxon>
        <taxon>Cryptococcaceae</taxon>
        <taxon>Cryptococcus</taxon>
        <taxon>Cryptococcus neoformans species complex</taxon>
    </lineage>
</organism>
<evidence type="ECO:0000313" key="2">
    <source>
        <dbReference type="EMBL" id="OXG15784.1"/>
    </source>
</evidence>
<dbReference type="AlphaFoldDB" id="A0A854Q903"/>
<accession>A0A854Q903</accession>
<feature type="compositionally biased region" description="Basic residues" evidence="1">
    <location>
        <begin position="247"/>
        <end position="256"/>
    </location>
</feature>
<gene>
    <name evidence="2" type="ORF">C361_05224</name>
</gene>
<dbReference type="Proteomes" id="UP000199727">
    <property type="component" value="Unassembled WGS sequence"/>
</dbReference>
<sequence length="256" mass="28363">MPHDSTSCNIESIHLYNLRKPPPCRNDAVTPALFIPVHAVHEGLKHRKVRLIGQILHFNNRKAILIITSHPSAPTPTPSPTQSPTLIADISIPLLANSPSARDVTDVLGSAVFSRMSKSFLPPEREEDKRMMRMKGLVGREMVSMRRGEWVNLVGWLEDGKDAVRKIQTLGPYAPPPPLILEVIHISNSRPFPTPIPKLRGEMDGWNGQLTAISPDTPKAAIKVMAKQTAEGLGANQNESWDEVTPKPKRIKQTSR</sequence>
<evidence type="ECO:0000256" key="1">
    <source>
        <dbReference type="SAM" id="MobiDB-lite"/>
    </source>
</evidence>
<comment type="caution">
    <text evidence="2">The sequence shown here is derived from an EMBL/GenBank/DDBJ whole genome shotgun (WGS) entry which is preliminary data.</text>
</comment>
<feature type="region of interest" description="Disordered" evidence="1">
    <location>
        <begin position="231"/>
        <end position="256"/>
    </location>
</feature>
<reference evidence="2 3" key="1">
    <citation type="submission" date="2017-06" db="EMBL/GenBank/DDBJ databases">
        <title>Global population genomics of the pathogenic fungus Cryptococcus neoformans var. grubii.</title>
        <authorList>
            <person name="Cuomo C."/>
            <person name="Litvintseva A."/>
            <person name="Chen Y."/>
            <person name="Young S."/>
            <person name="Zeng Q."/>
            <person name="Chapman S."/>
            <person name="Gujja S."/>
            <person name="Saif S."/>
            <person name="Birren B."/>
        </authorList>
    </citation>
    <scope>NUCLEOTIDE SEQUENCE [LARGE SCALE GENOMIC DNA]</scope>
    <source>
        <strain evidence="2 3">Tu259-1</strain>
    </source>
</reference>
<dbReference type="EMBL" id="AMKT01000069">
    <property type="protein sequence ID" value="OXG15784.1"/>
    <property type="molecule type" value="Genomic_DNA"/>
</dbReference>
<dbReference type="OrthoDB" id="3258172at2759"/>
<proteinExistence type="predicted"/>
<protein>
    <submittedName>
        <fullName evidence="2">Uncharacterized protein</fullName>
    </submittedName>
</protein>
<evidence type="ECO:0000313" key="3">
    <source>
        <dbReference type="Proteomes" id="UP000199727"/>
    </source>
</evidence>
<name>A0A854Q903_CRYNE</name>